<gene>
    <name evidence="4" type="ordered locus">Meso_1703</name>
</gene>
<protein>
    <recommendedName>
        <fullName evidence="2">FAD assembly factor SdhE</fullName>
    </recommendedName>
</protein>
<dbReference type="STRING" id="266779.Meso_1703"/>
<dbReference type="Pfam" id="PF03937">
    <property type="entry name" value="Sdh5"/>
    <property type="match status" value="1"/>
</dbReference>
<evidence type="ECO:0000256" key="1">
    <source>
        <dbReference type="ARBA" id="ARBA00008571"/>
    </source>
</evidence>
<dbReference type="SUPFAM" id="SSF109910">
    <property type="entry name" value="YgfY-like"/>
    <property type="match status" value="1"/>
</dbReference>
<dbReference type="eggNOG" id="COG2938">
    <property type="taxonomic scope" value="Bacteria"/>
</dbReference>
<dbReference type="AlphaFoldDB" id="Q11HM7"/>
<dbReference type="HOGENOM" id="CLU_103054_1_0_5"/>
<reference evidence="4" key="1">
    <citation type="submission" date="2006-06" db="EMBL/GenBank/DDBJ databases">
        <title>Complete sequence of chromosome of Chelativorans sp. BNC1.</title>
        <authorList>
            <consortium name="US DOE Joint Genome Institute"/>
            <person name="Copeland A."/>
            <person name="Lucas S."/>
            <person name="Lapidus A."/>
            <person name="Barry K."/>
            <person name="Detter J.C."/>
            <person name="Glavina del Rio T."/>
            <person name="Hammon N."/>
            <person name="Israni S."/>
            <person name="Dalin E."/>
            <person name="Tice H."/>
            <person name="Pitluck S."/>
            <person name="Chertkov O."/>
            <person name="Brettin T."/>
            <person name="Bruce D."/>
            <person name="Han C."/>
            <person name="Tapia R."/>
            <person name="Gilna P."/>
            <person name="Schmutz J."/>
            <person name="Larimer F."/>
            <person name="Land M."/>
            <person name="Hauser L."/>
            <person name="Kyrpides N."/>
            <person name="Mikhailova N."/>
            <person name="Richardson P."/>
        </authorList>
    </citation>
    <scope>NUCLEOTIDE SEQUENCE</scope>
    <source>
        <strain evidence="4">BNC1</strain>
    </source>
</reference>
<evidence type="ECO:0000256" key="3">
    <source>
        <dbReference type="ARBA" id="ARBA00023186"/>
    </source>
</evidence>
<dbReference type="PANTHER" id="PTHR12469:SF2">
    <property type="entry name" value="SUCCINATE DEHYDROGENASE ASSEMBLY FACTOR 2, MITOCHONDRIAL"/>
    <property type="match status" value="1"/>
</dbReference>
<dbReference type="EMBL" id="CP000390">
    <property type="protein sequence ID" value="ABG63098.1"/>
    <property type="molecule type" value="Genomic_DNA"/>
</dbReference>
<sequence>MKCFREADFLQMKRYMPSLIAKGTPMTGTMRSSANLEPRRRRILVRSWRRGMREMDLVLGGFADAHIEQLSDEELAQFEALLDVPDATLLQWVTGEMPVTAPHDTALFERIRATCGATIT</sequence>
<dbReference type="KEGG" id="mes:Meso_1703"/>
<dbReference type="Gene3D" id="1.10.150.250">
    <property type="entry name" value="Flavinator of succinate dehydrogenase"/>
    <property type="match status" value="1"/>
</dbReference>
<organism evidence="4">
    <name type="scientific">Chelativorans sp. (strain BNC1)</name>
    <dbReference type="NCBI Taxonomy" id="266779"/>
    <lineage>
        <taxon>Bacteria</taxon>
        <taxon>Pseudomonadati</taxon>
        <taxon>Pseudomonadota</taxon>
        <taxon>Alphaproteobacteria</taxon>
        <taxon>Hyphomicrobiales</taxon>
        <taxon>Phyllobacteriaceae</taxon>
        <taxon>Chelativorans</taxon>
    </lineage>
</organism>
<accession>Q11HM7</accession>
<evidence type="ECO:0000313" key="4">
    <source>
        <dbReference type="EMBL" id="ABG63098.1"/>
    </source>
</evidence>
<dbReference type="GO" id="GO:0006099">
    <property type="term" value="P:tricarboxylic acid cycle"/>
    <property type="evidence" value="ECO:0007669"/>
    <property type="project" value="TreeGrafter"/>
</dbReference>
<evidence type="ECO:0000256" key="2">
    <source>
        <dbReference type="ARBA" id="ARBA00019418"/>
    </source>
</evidence>
<proteinExistence type="inferred from homology"/>
<keyword evidence="3" id="KW-0143">Chaperone</keyword>
<dbReference type="InterPro" id="IPR005631">
    <property type="entry name" value="SDH"/>
</dbReference>
<dbReference type="InterPro" id="IPR036714">
    <property type="entry name" value="SDH_sf"/>
</dbReference>
<dbReference type="PANTHER" id="PTHR12469">
    <property type="entry name" value="PROTEIN EMI5 HOMOLOG, MITOCHONDRIAL"/>
    <property type="match status" value="1"/>
</dbReference>
<comment type="similarity">
    <text evidence="1">Belongs to the SdhE FAD assembly factor family.</text>
</comment>
<name>Q11HM7_CHESB</name>